<keyword evidence="4" id="KW-1185">Reference proteome</keyword>
<feature type="domain" description="Tail specific protease" evidence="2">
    <location>
        <begin position="322"/>
        <end position="490"/>
    </location>
</feature>
<dbReference type="RefSeq" id="WP_013865901.1">
    <property type="nucleotide sequence ID" value="NC_015635.1"/>
</dbReference>
<dbReference type="AlphaFoldDB" id="F5XH79"/>
<sequence>MSRSTQSASDVAPLPARADLEGGLSVSEFLKNSAGTLTLADRRLIVDQALVLLEQNYVHLPLKIAMHAVNPVQRLRLLRTQLTRVTQQTMGPEWQFHREMASIFMSVRDLHTNYLLPKPFAGQVAYLPFVLEKATEDGIDHYLVTSIITGFSAPGFELGVEVTHWNGVPIGTAVAINGLRLAGSNQAANLARGLDSLTIRPLITQLPPEEEWVQVTYLTGDGSVAETRVAWEVGPNLPPTTDLDTLSPASLASAVDLDADARNQARKQLYHHDVVRLEQEQQVHAESGQPAEPAAVGSADIPTTMPAVFRARTVQTTHGTFGQIRIFTFSVTDPIAFRDEFVRLIGLLPQHGLIVDVRGNGGGHLHASEFTLQTLTPRAITPEPVQFIATPLNLALCRRHAAGAEGIDLGPWFPSLDQAIETGATFSAGYSITPPAGANELGQTYHGPTVLVTDARCYSATDFFAAGWADHEIGPILGVDDRTGAGGANVWTHQLLLQLLGDRSSESTSPYTRLPQGTNMRVAIRRGLRVGALAGTPVEDLGVTPTVRHELTRADILHGNVDLLERAGEILAGMPMRRLAVSATRIGSDLSIVVDADGVDRVDVSVNGRPVASPDVAGAAVTLSATGAAAGTVVLAQGYQKGNLVAARRIVV</sequence>
<proteinExistence type="predicted"/>
<accession>F5XH79</accession>
<dbReference type="Proteomes" id="UP000007947">
    <property type="component" value="Chromosome"/>
</dbReference>
<dbReference type="OrthoDB" id="9758793at2"/>
<dbReference type="Pfam" id="PF03572">
    <property type="entry name" value="Peptidase_S41"/>
    <property type="match status" value="1"/>
</dbReference>
<dbReference type="InterPro" id="IPR029045">
    <property type="entry name" value="ClpP/crotonase-like_dom_sf"/>
</dbReference>
<dbReference type="PANTHER" id="PTHR32060">
    <property type="entry name" value="TAIL-SPECIFIC PROTEASE"/>
    <property type="match status" value="1"/>
</dbReference>
<gene>
    <name evidence="3" type="ordered locus">MLP_50730</name>
</gene>
<feature type="region of interest" description="Disordered" evidence="1">
    <location>
        <begin position="280"/>
        <end position="299"/>
    </location>
</feature>
<evidence type="ECO:0000313" key="4">
    <source>
        <dbReference type="Proteomes" id="UP000007947"/>
    </source>
</evidence>
<evidence type="ECO:0000256" key="1">
    <source>
        <dbReference type="SAM" id="MobiDB-lite"/>
    </source>
</evidence>
<dbReference type="KEGG" id="mph:MLP_50730"/>
<dbReference type="GO" id="GO:0004175">
    <property type="term" value="F:endopeptidase activity"/>
    <property type="evidence" value="ECO:0007669"/>
    <property type="project" value="TreeGrafter"/>
</dbReference>
<evidence type="ECO:0000259" key="2">
    <source>
        <dbReference type="Pfam" id="PF03572"/>
    </source>
</evidence>
<dbReference type="GO" id="GO:0006508">
    <property type="term" value="P:proteolysis"/>
    <property type="evidence" value="ECO:0007669"/>
    <property type="project" value="InterPro"/>
</dbReference>
<dbReference type="SUPFAM" id="SSF52096">
    <property type="entry name" value="ClpP/crotonase"/>
    <property type="match status" value="1"/>
</dbReference>
<dbReference type="PANTHER" id="PTHR32060:SF22">
    <property type="entry name" value="CARBOXYL-TERMINAL-PROCESSING PEPTIDASE 3, CHLOROPLASTIC"/>
    <property type="match status" value="1"/>
</dbReference>
<name>F5XH79_MICPN</name>
<dbReference type="InterPro" id="IPR005151">
    <property type="entry name" value="Tail-specific_protease"/>
</dbReference>
<dbReference type="HOGENOM" id="CLU_029515_0_0_11"/>
<dbReference type="EMBL" id="AP012204">
    <property type="protein sequence ID" value="BAK38087.1"/>
    <property type="molecule type" value="Genomic_DNA"/>
</dbReference>
<organism evidence="3 4">
    <name type="scientific">Microlunatus phosphovorus (strain ATCC 700054 / DSM 10555 / JCM 9379 / NBRC 101784 / NCIMB 13414 / VKM Ac-1990 / NM-1)</name>
    <dbReference type="NCBI Taxonomy" id="1032480"/>
    <lineage>
        <taxon>Bacteria</taxon>
        <taxon>Bacillati</taxon>
        <taxon>Actinomycetota</taxon>
        <taxon>Actinomycetes</taxon>
        <taxon>Propionibacteriales</taxon>
        <taxon>Propionibacteriaceae</taxon>
        <taxon>Microlunatus</taxon>
    </lineage>
</organism>
<reference evidence="3 4" key="1">
    <citation type="submission" date="2011-05" db="EMBL/GenBank/DDBJ databases">
        <title>Whole genome sequence of Microlunatus phosphovorus NM-1.</title>
        <authorList>
            <person name="Hosoyama A."/>
            <person name="Sasaki K."/>
            <person name="Harada T."/>
            <person name="Igarashi R."/>
            <person name="Kawakoshi A."/>
            <person name="Sasagawa M."/>
            <person name="Fukada J."/>
            <person name="Nakamura S."/>
            <person name="Katano Y."/>
            <person name="Hanada S."/>
            <person name="Kamagata Y."/>
            <person name="Nakamura N."/>
            <person name="Yamazaki S."/>
            <person name="Fujita N."/>
        </authorList>
    </citation>
    <scope>NUCLEOTIDE SEQUENCE [LARGE SCALE GENOMIC DNA]</scope>
    <source>
        <strain evidence="4">ATCC 700054 / DSM 10555 / JCM 9379 / NBRC 101784 / NCIMB 13414 / VKM Ac-1990 / NM-1</strain>
    </source>
</reference>
<dbReference type="eggNOG" id="COG0793">
    <property type="taxonomic scope" value="Bacteria"/>
</dbReference>
<dbReference type="GO" id="GO:0008236">
    <property type="term" value="F:serine-type peptidase activity"/>
    <property type="evidence" value="ECO:0007669"/>
    <property type="project" value="InterPro"/>
</dbReference>
<dbReference type="STRING" id="1032480.MLP_50730"/>
<dbReference type="Gene3D" id="3.90.226.10">
    <property type="entry name" value="2-enoyl-CoA Hydratase, Chain A, domain 1"/>
    <property type="match status" value="1"/>
</dbReference>
<evidence type="ECO:0000313" key="3">
    <source>
        <dbReference type="EMBL" id="BAK38087.1"/>
    </source>
</evidence>
<protein>
    <recommendedName>
        <fullName evidence="2">Tail specific protease domain-containing protein</fullName>
    </recommendedName>
</protein>